<dbReference type="Proteomes" id="UP001249851">
    <property type="component" value="Unassembled WGS sequence"/>
</dbReference>
<evidence type="ECO:0000313" key="1">
    <source>
        <dbReference type="EMBL" id="KAK2566441.1"/>
    </source>
</evidence>
<organism evidence="1 2">
    <name type="scientific">Acropora cervicornis</name>
    <name type="common">Staghorn coral</name>
    <dbReference type="NCBI Taxonomy" id="6130"/>
    <lineage>
        <taxon>Eukaryota</taxon>
        <taxon>Metazoa</taxon>
        <taxon>Cnidaria</taxon>
        <taxon>Anthozoa</taxon>
        <taxon>Hexacorallia</taxon>
        <taxon>Scleractinia</taxon>
        <taxon>Astrocoeniina</taxon>
        <taxon>Acroporidae</taxon>
        <taxon>Acropora</taxon>
    </lineage>
</organism>
<name>A0AAD9QS94_ACRCE</name>
<proteinExistence type="predicted"/>
<accession>A0AAD9QS94</accession>
<reference evidence="1" key="2">
    <citation type="journal article" date="2023" name="Science">
        <title>Genomic signatures of disease resistance in endangered staghorn corals.</title>
        <authorList>
            <person name="Vollmer S.V."/>
            <person name="Selwyn J.D."/>
            <person name="Despard B.A."/>
            <person name="Roesel C.L."/>
        </authorList>
    </citation>
    <scope>NUCLEOTIDE SEQUENCE</scope>
    <source>
        <strain evidence="1">K2</strain>
    </source>
</reference>
<protein>
    <submittedName>
        <fullName evidence="1">Uncharacterized protein</fullName>
    </submittedName>
</protein>
<dbReference type="EMBL" id="JARQWQ010000017">
    <property type="protein sequence ID" value="KAK2566441.1"/>
    <property type="molecule type" value="Genomic_DNA"/>
</dbReference>
<gene>
    <name evidence="1" type="ORF">P5673_009958</name>
</gene>
<keyword evidence="2" id="KW-1185">Reference proteome</keyword>
<sequence>MTQWTEHASAELAIASKPELIRKLFEKTGCLPNTDLDQATRTEFTFVLDNELETLCEDHSGDYHYTCSDWPSMESQMVTAYFNQAQQQKVNTFNTFQQIQRLESTASSSRNERFFLRKVFLSFRESFYIDPIFSSCSRTRPSRSSSITLNVPNPRINNQRYVVNNHSNTVNKVLFHNAIEPCVKEILGTSSQCEGL</sequence>
<dbReference type="AlphaFoldDB" id="A0AAD9QS94"/>
<evidence type="ECO:0000313" key="2">
    <source>
        <dbReference type="Proteomes" id="UP001249851"/>
    </source>
</evidence>
<reference evidence="1" key="1">
    <citation type="journal article" date="2023" name="G3 (Bethesda)">
        <title>Whole genome assembly and annotation of the endangered Caribbean coral Acropora cervicornis.</title>
        <authorList>
            <person name="Selwyn J.D."/>
            <person name="Vollmer S.V."/>
        </authorList>
    </citation>
    <scope>NUCLEOTIDE SEQUENCE</scope>
    <source>
        <strain evidence="1">K2</strain>
    </source>
</reference>
<comment type="caution">
    <text evidence="1">The sequence shown here is derived from an EMBL/GenBank/DDBJ whole genome shotgun (WGS) entry which is preliminary data.</text>
</comment>